<dbReference type="Proteomes" id="UP001177021">
    <property type="component" value="Unassembled WGS sequence"/>
</dbReference>
<gene>
    <name evidence="1" type="ORF">MILVUS5_LOCUS22584</name>
</gene>
<organism evidence="1 2">
    <name type="scientific">Trifolium pratense</name>
    <name type="common">Red clover</name>
    <dbReference type="NCBI Taxonomy" id="57577"/>
    <lineage>
        <taxon>Eukaryota</taxon>
        <taxon>Viridiplantae</taxon>
        <taxon>Streptophyta</taxon>
        <taxon>Embryophyta</taxon>
        <taxon>Tracheophyta</taxon>
        <taxon>Spermatophyta</taxon>
        <taxon>Magnoliopsida</taxon>
        <taxon>eudicotyledons</taxon>
        <taxon>Gunneridae</taxon>
        <taxon>Pentapetalae</taxon>
        <taxon>rosids</taxon>
        <taxon>fabids</taxon>
        <taxon>Fabales</taxon>
        <taxon>Fabaceae</taxon>
        <taxon>Papilionoideae</taxon>
        <taxon>50 kb inversion clade</taxon>
        <taxon>NPAAA clade</taxon>
        <taxon>Hologalegina</taxon>
        <taxon>IRL clade</taxon>
        <taxon>Trifolieae</taxon>
        <taxon>Trifolium</taxon>
    </lineage>
</organism>
<accession>A0ACB0KEF7</accession>
<keyword evidence="2" id="KW-1185">Reference proteome</keyword>
<sequence>MAKRPFFEFILQLINLVFTLCGLGTLGYGLICFFKWRQTLSKEIHHHILLAVDPPQQSPYTRSNPWFIYVIIGLGAILLIVSCLGSIGIASRSPCCLLTIFQYCLFLVPLIIVELGTALFIYFDHSWKKVIPKDINEDYYTIYNFVNLHWKVIRWIALGVFILQVIAFILAIYLRSVFNSACYDTDDEEHVVHLPHPKNLHRNKLVAHYNRLVAPTSTTTLTRTTGVGIRVNGEDTTTPTNPSNANINARSPTNSTKKVLV</sequence>
<protein>
    <submittedName>
        <fullName evidence="1">Uncharacterized protein</fullName>
    </submittedName>
</protein>
<dbReference type="EMBL" id="CASHSV030000206">
    <property type="protein sequence ID" value="CAJ2655684.1"/>
    <property type="molecule type" value="Genomic_DNA"/>
</dbReference>
<comment type="caution">
    <text evidence="1">The sequence shown here is derived from an EMBL/GenBank/DDBJ whole genome shotgun (WGS) entry which is preliminary data.</text>
</comment>
<reference evidence="1" key="1">
    <citation type="submission" date="2023-10" db="EMBL/GenBank/DDBJ databases">
        <authorList>
            <person name="Rodriguez Cubillos JULIANA M."/>
            <person name="De Vega J."/>
        </authorList>
    </citation>
    <scope>NUCLEOTIDE SEQUENCE</scope>
</reference>
<evidence type="ECO:0000313" key="2">
    <source>
        <dbReference type="Proteomes" id="UP001177021"/>
    </source>
</evidence>
<evidence type="ECO:0000313" key="1">
    <source>
        <dbReference type="EMBL" id="CAJ2655684.1"/>
    </source>
</evidence>
<proteinExistence type="predicted"/>
<name>A0ACB0KEF7_TRIPR</name>